<dbReference type="EMBL" id="MT119361">
    <property type="protein sequence ID" value="QIQ66329.1"/>
    <property type="molecule type" value="Genomic_DNA"/>
</dbReference>
<gene>
    <name evidence="1" type="ORF">vipetofem_31</name>
</gene>
<sequence>MTKTFTLNTYTNIIETDMESINRFFNGEDKNDTKKYKFKTMEEAEKFQNELKEQGIKTYMTQSIDWDQFK</sequence>
<dbReference type="Proteomes" id="UP000502113">
    <property type="component" value="Segment"/>
</dbReference>
<proteinExistence type="predicted"/>
<protein>
    <submittedName>
        <fullName evidence="1">Uncharacterized protein</fullName>
    </submittedName>
</protein>
<accession>A0A6G9LMT9</accession>
<evidence type="ECO:0000313" key="2">
    <source>
        <dbReference type="Proteomes" id="UP000502113"/>
    </source>
</evidence>
<name>A0A6G9LMT9_9CAUD</name>
<organism evidence="1 2">
    <name type="scientific">Enterococcus phage vipetofem</name>
    <dbReference type="NCBI Taxonomy" id="2719594"/>
    <lineage>
        <taxon>Viruses</taxon>
        <taxon>Duplodnaviria</taxon>
        <taxon>Heunggongvirae</taxon>
        <taxon>Uroviricota</taxon>
        <taxon>Caudoviricetes</taxon>
        <taxon>Andrewesvirinae</taxon>
        <taxon>Vipetofemvirus</taxon>
        <taxon>Vipetofemvirus vipetofem</taxon>
    </lineage>
</organism>
<reference evidence="2" key="1">
    <citation type="submission" date="2020-02" db="EMBL/GenBank/DDBJ databases">
        <authorList>
            <person name="Olsen N.S."/>
            <person name="Forero-Junco L."/>
            <person name="Kot W."/>
            <person name="Hansen L.H."/>
        </authorList>
    </citation>
    <scope>NUCLEOTIDE SEQUENCE [LARGE SCALE GENOMIC DNA]</scope>
</reference>
<evidence type="ECO:0000313" key="1">
    <source>
        <dbReference type="EMBL" id="QIQ66329.1"/>
    </source>
</evidence>
<keyword evidence="2" id="KW-1185">Reference proteome</keyword>